<evidence type="ECO:0000313" key="1">
    <source>
        <dbReference type="EMBL" id="GAH86290.1"/>
    </source>
</evidence>
<organism evidence="1">
    <name type="scientific">marine sediment metagenome</name>
    <dbReference type="NCBI Taxonomy" id="412755"/>
    <lineage>
        <taxon>unclassified sequences</taxon>
        <taxon>metagenomes</taxon>
        <taxon>ecological metagenomes</taxon>
    </lineage>
</organism>
<dbReference type="EMBL" id="BARU01042562">
    <property type="protein sequence ID" value="GAH86290.1"/>
    <property type="molecule type" value="Genomic_DNA"/>
</dbReference>
<dbReference type="InterPro" id="IPR011990">
    <property type="entry name" value="TPR-like_helical_dom_sf"/>
</dbReference>
<dbReference type="SUPFAM" id="SSF48452">
    <property type="entry name" value="TPR-like"/>
    <property type="match status" value="1"/>
</dbReference>
<reference evidence="1" key="1">
    <citation type="journal article" date="2014" name="Front. Microbiol.">
        <title>High frequency of phylogenetically diverse reductive dehalogenase-homologous genes in deep subseafloor sedimentary metagenomes.</title>
        <authorList>
            <person name="Kawai M."/>
            <person name="Futagami T."/>
            <person name="Toyoda A."/>
            <person name="Takaki Y."/>
            <person name="Nishi S."/>
            <person name="Hori S."/>
            <person name="Arai W."/>
            <person name="Tsubouchi T."/>
            <person name="Morono Y."/>
            <person name="Uchiyama I."/>
            <person name="Ito T."/>
            <person name="Fujiyama A."/>
            <person name="Inagaki F."/>
            <person name="Takami H."/>
        </authorList>
    </citation>
    <scope>NUCLEOTIDE SEQUENCE</scope>
    <source>
        <strain evidence="1">Expedition CK06-06</strain>
    </source>
</reference>
<dbReference type="Gene3D" id="1.25.40.10">
    <property type="entry name" value="Tetratricopeptide repeat domain"/>
    <property type="match status" value="1"/>
</dbReference>
<comment type="caution">
    <text evidence="1">The sequence shown here is derived from an EMBL/GenBank/DDBJ whole genome shotgun (WGS) entry which is preliminary data.</text>
</comment>
<protein>
    <submittedName>
        <fullName evidence="1">Uncharacterized protein</fullName>
    </submittedName>
</protein>
<sequence length="37" mass="4508">EKLGDKERAREEWQRALELDPENEEIKKKLEPQKNTE</sequence>
<dbReference type="AlphaFoldDB" id="X1JY17"/>
<feature type="non-terminal residue" evidence="1">
    <location>
        <position position="1"/>
    </location>
</feature>
<gene>
    <name evidence="1" type="ORF">S03H2_65375</name>
</gene>
<proteinExistence type="predicted"/>
<accession>X1JY17</accession>
<name>X1JY17_9ZZZZ</name>